<reference evidence="2" key="1">
    <citation type="journal article" date="2016" name="Genome Announc.">
        <title>Draft genome sequences of fungus Aspergillus calidoustus.</title>
        <authorList>
            <person name="Horn F."/>
            <person name="Linde J."/>
            <person name="Mattern D.J."/>
            <person name="Walther G."/>
            <person name="Guthke R."/>
            <person name="Scherlach K."/>
            <person name="Martin K."/>
            <person name="Brakhage A.A."/>
            <person name="Petzke L."/>
            <person name="Valiante V."/>
        </authorList>
    </citation>
    <scope>NUCLEOTIDE SEQUENCE [LARGE SCALE GENOMIC DNA]</scope>
    <source>
        <strain evidence="2">SF006504</strain>
    </source>
</reference>
<dbReference type="Proteomes" id="UP000054771">
    <property type="component" value="Unassembled WGS sequence"/>
</dbReference>
<evidence type="ECO:0000313" key="2">
    <source>
        <dbReference type="Proteomes" id="UP000054771"/>
    </source>
</evidence>
<organism evidence="1 2">
    <name type="scientific">Aspergillus calidoustus</name>
    <dbReference type="NCBI Taxonomy" id="454130"/>
    <lineage>
        <taxon>Eukaryota</taxon>
        <taxon>Fungi</taxon>
        <taxon>Dikarya</taxon>
        <taxon>Ascomycota</taxon>
        <taxon>Pezizomycotina</taxon>
        <taxon>Eurotiomycetes</taxon>
        <taxon>Eurotiomycetidae</taxon>
        <taxon>Eurotiales</taxon>
        <taxon>Aspergillaceae</taxon>
        <taxon>Aspergillus</taxon>
        <taxon>Aspergillus subgen. Nidulantes</taxon>
    </lineage>
</organism>
<keyword evidence="2" id="KW-1185">Reference proteome</keyword>
<name>A0A0U5GD85_ASPCI</name>
<dbReference type="EMBL" id="CDMC01000015">
    <property type="protein sequence ID" value="CEL09771.1"/>
    <property type="molecule type" value="Genomic_DNA"/>
</dbReference>
<gene>
    <name evidence="1" type="ORF">ASPCAL12901</name>
</gene>
<accession>A0A0U5GD85</accession>
<sequence length="72" mass="8158">MEIFVRGREQPPGSVEEFPAECGEEIRAVRVYRRGLCRGVTAQAQRSSDQEYRLMCCFSCSGAEEANYRAGY</sequence>
<dbReference type="AlphaFoldDB" id="A0A0U5GD85"/>
<evidence type="ECO:0000313" key="1">
    <source>
        <dbReference type="EMBL" id="CEL09771.1"/>
    </source>
</evidence>
<proteinExistence type="predicted"/>
<protein>
    <submittedName>
        <fullName evidence="1">Uncharacterized protein</fullName>
    </submittedName>
</protein>